<keyword evidence="14" id="KW-1185">Reference proteome</keyword>
<dbReference type="GeneTree" id="ENSGT00530000063873"/>
<reference evidence="13" key="3">
    <citation type="submission" date="2025-09" db="UniProtKB">
        <authorList>
            <consortium name="Ensembl"/>
        </authorList>
    </citation>
    <scope>IDENTIFICATION</scope>
</reference>
<dbReference type="Ensembl" id="ENSDCDT00010015836.1">
    <property type="protein sequence ID" value="ENSDCDP00010015014.1"/>
    <property type="gene ID" value="ENSDCDG00010006860.1"/>
</dbReference>
<name>A0AAY4B1X5_9TELE</name>
<evidence type="ECO:0000256" key="10">
    <source>
        <dbReference type="SAM" id="Phobius"/>
    </source>
</evidence>
<dbReference type="Proteomes" id="UP000694580">
    <property type="component" value="Chromosome 9"/>
</dbReference>
<keyword evidence="6" id="KW-1015">Disulfide bond</keyword>
<keyword evidence="5 10" id="KW-0472">Membrane</keyword>
<dbReference type="PANTHER" id="PTHR11494">
    <property type="entry name" value="CYTOTOXIC T-LYMPHOCYTE PROTEIN"/>
    <property type="match status" value="1"/>
</dbReference>
<keyword evidence="2 10" id="KW-0812">Transmembrane</keyword>
<keyword evidence="4 10" id="KW-1133">Transmembrane helix</keyword>
<evidence type="ECO:0000256" key="3">
    <source>
        <dbReference type="ARBA" id="ARBA00022729"/>
    </source>
</evidence>
<dbReference type="AlphaFoldDB" id="A0AAY4B1X5"/>
<feature type="region of interest" description="Disordered" evidence="9">
    <location>
        <begin position="202"/>
        <end position="222"/>
    </location>
</feature>
<feature type="transmembrane region" description="Helical" evidence="10">
    <location>
        <begin position="157"/>
        <end position="179"/>
    </location>
</feature>
<proteinExistence type="predicted"/>
<keyword evidence="3 11" id="KW-0732">Signal</keyword>
<evidence type="ECO:0000256" key="11">
    <source>
        <dbReference type="SAM" id="SignalP"/>
    </source>
</evidence>
<evidence type="ECO:0000256" key="9">
    <source>
        <dbReference type="SAM" id="MobiDB-lite"/>
    </source>
</evidence>
<dbReference type="InterPro" id="IPR013106">
    <property type="entry name" value="Ig_V-set"/>
</dbReference>
<evidence type="ECO:0000313" key="14">
    <source>
        <dbReference type="Proteomes" id="UP000694580"/>
    </source>
</evidence>
<dbReference type="Gene3D" id="2.60.40.10">
    <property type="entry name" value="Immunoglobulins"/>
    <property type="match status" value="1"/>
</dbReference>
<accession>A0AAY4B1X5</accession>
<dbReference type="Pfam" id="PF07686">
    <property type="entry name" value="V-set"/>
    <property type="match status" value="1"/>
</dbReference>
<organism evidence="13 14">
    <name type="scientific">Denticeps clupeoides</name>
    <name type="common">denticle herring</name>
    <dbReference type="NCBI Taxonomy" id="299321"/>
    <lineage>
        <taxon>Eukaryota</taxon>
        <taxon>Metazoa</taxon>
        <taxon>Chordata</taxon>
        <taxon>Craniata</taxon>
        <taxon>Vertebrata</taxon>
        <taxon>Euteleostomi</taxon>
        <taxon>Actinopterygii</taxon>
        <taxon>Neopterygii</taxon>
        <taxon>Teleostei</taxon>
        <taxon>Clupei</taxon>
        <taxon>Clupeiformes</taxon>
        <taxon>Denticipitoidei</taxon>
        <taxon>Denticipitidae</taxon>
        <taxon>Denticeps</taxon>
    </lineage>
</organism>
<evidence type="ECO:0000256" key="1">
    <source>
        <dbReference type="ARBA" id="ARBA00004479"/>
    </source>
</evidence>
<evidence type="ECO:0000256" key="2">
    <source>
        <dbReference type="ARBA" id="ARBA00022692"/>
    </source>
</evidence>
<evidence type="ECO:0000313" key="13">
    <source>
        <dbReference type="Ensembl" id="ENSDCDP00010015014.1"/>
    </source>
</evidence>
<dbReference type="GO" id="GO:0009897">
    <property type="term" value="C:external side of plasma membrane"/>
    <property type="evidence" value="ECO:0007669"/>
    <property type="project" value="TreeGrafter"/>
</dbReference>
<evidence type="ECO:0000256" key="6">
    <source>
        <dbReference type="ARBA" id="ARBA00023157"/>
    </source>
</evidence>
<protein>
    <recommendedName>
        <fullName evidence="12">Immunoglobulin V-set domain-containing protein</fullName>
    </recommendedName>
</protein>
<dbReference type="GO" id="GO:0050852">
    <property type="term" value="P:T cell receptor signaling pathway"/>
    <property type="evidence" value="ECO:0007669"/>
    <property type="project" value="TreeGrafter"/>
</dbReference>
<dbReference type="SUPFAM" id="SSF48726">
    <property type="entry name" value="Immunoglobulin"/>
    <property type="match status" value="1"/>
</dbReference>
<gene>
    <name evidence="13" type="primary">CD28</name>
</gene>
<evidence type="ECO:0000256" key="5">
    <source>
        <dbReference type="ARBA" id="ARBA00023136"/>
    </source>
</evidence>
<dbReference type="InterPro" id="IPR013783">
    <property type="entry name" value="Ig-like_fold"/>
</dbReference>
<evidence type="ECO:0000256" key="4">
    <source>
        <dbReference type="ARBA" id="ARBA00022989"/>
    </source>
</evidence>
<feature type="domain" description="Immunoglobulin V-set" evidence="12">
    <location>
        <begin position="24"/>
        <end position="130"/>
    </location>
</feature>
<evidence type="ECO:0000256" key="8">
    <source>
        <dbReference type="ARBA" id="ARBA00023319"/>
    </source>
</evidence>
<reference evidence="13 14" key="1">
    <citation type="submission" date="2020-06" db="EMBL/GenBank/DDBJ databases">
        <authorList>
            <consortium name="Wellcome Sanger Institute Data Sharing"/>
        </authorList>
    </citation>
    <scope>NUCLEOTIDE SEQUENCE [LARGE SCALE GENOMIC DNA]</scope>
</reference>
<feature type="chain" id="PRO_5044222195" description="Immunoglobulin V-set domain-containing protein" evidence="11">
    <location>
        <begin position="18"/>
        <end position="222"/>
    </location>
</feature>
<dbReference type="GO" id="GO:0042129">
    <property type="term" value="P:regulation of T cell proliferation"/>
    <property type="evidence" value="ECO:0007669"/>
    <property type="project" value="InterPro"/>
</dbReference>
<feature type="compositionally biased region" description="Basic and acidic residues" evidence="9">
    <location>
        <begin position="210"/>
        <end position="222"/>
    </location>
</feature>
<feature type="signal peptide" evidence="11">
    <location>
        <begin position="1"/>
        <end position="17"/>
    </location>
</feature>
<comment type="subcellular location">
    <subcellularLocation>
        <location evidence="1">Membrane</location>
        <topology evidence="1">Single-pass type I membrane protein</topology>
    </subcellularLocation>
</comment>
<evidence type="ECO:0000259" key="12">
    <source>
        <dbReference type="Pfam" id="PF07686"/>
    </source>
</evidence>
<keyword evidence="7" id="KW-0325">Glycoprotein</keyword>
<dbReference type="InterPro" id="IPR040216">
    <property type="entry name" value="CTLA4/CD28"/>
</dbReference>
<evidence type="ECO:0000256" key="7">
    <source>
        <dbReference type="ARBA" id="ARBA00023180"/>
    </source>
</evidence>
<sequence>MNLRILLVALALGLVQALSVSQPYRVVGLNGTARLRCLFTSSPEPEEMRVSLLKGLHGQEEVCGSYVSAAQAAFQARGTLGCSGELSAGRVDLRVEGLRGDDTELYRCVVEVLYPPPYLRRSGNGTLVYVPGEMSAVWEYLAQKEDQETPGSSSLQVPFPLVAAIALLMVISVRLPLLLHVKKRLYSSRNLVVNSVFSPPDCTDNPAQKRHVDREAEEQRRP</sequence>
<reference evidence="13" key="2">
    <citation type="submission" date="2025-08" db="UniProtKB">
        <authorList>
            <consortium name="Ensembl"/>
        </authorList>
    </citation>
    <scope>IDENTIFICATION</scope>
</reference>
<dbReference type="InterPro" id="IPR036179">
    <property type="entry name" value="Ig-like_dom_sf"/>
</dbReference>
<dbReference type="PANTHER" id="PTHR11494:SF8">
    <property type="entry name" value="CYTOTOXIC T-LYMPHOCYTE PROTEIN 4"/>
    <property type="match status" value="1"/>
</dbReference>
<keyword evidence="8" id="KW-0393">Immunoglobulin domain</keyword>